<organism evidence="1 2">
    <name type="scientific">Planifilum fulgidum</name>
    <dbReference type="NCBI Taxonomy" id="201973"/>
    <lineage>
        <taxon>Bacteria</taxon>
        <taxon>Bacillati</taxon>
        <taxon>Bacillota</taxon>
        <taxon>Bacilli</taxon>
        <taxon>Bacillales</taxon>
        <taxon>Thermoactinomycetaceae</taxon>
        <taxon>Planifilum</taxon>
    </lineage>
</organism>
<evidence type="ECO:0000313" key="2">
    <source>
        <dbReference type="Proteomes" id="UP000198661"/>
    </source>
</evidence>
<dbReference type="AlphaFoldDB" id="A0A1I2QJR4"/>
<dbReference type="Proteomes" id="UP000198661">
    <property type="component" value="Unassembled WGS sequence"/>
</dbReference>
<dbReference type="EMBL" id="FOOK01000024">
    <property type="protein sequence ID" value="SFG28652.1"/>
    <property type="molecule type" value="Genomic_DNA"/>
</dbReference>
<name>A0A1I2QJR4_9BACL</name>
<evidence type="ECO:0000313" key="1">
    <source>
        <dbReference type="EMBL" id="SFG28652.1"/>
    </source>
</evidence>
<accession>A0A1I2QJR4</accession>
<gene>
    <name evidence="1" type="ORF">SAMN04488025_12451</name>
</gene>
<reference evidence="1 2" key="1">
    <citation type="submission" date="2016-10" db="EMBL/GenBank/DDBJ databases">
        <authorList>
            <person name="de Groot N.N."/>
        </authorList>
    </citation>
    <scope>NUCLEOTIDE SEQUENCE [LARGE SCALE GENOMIC DNA]</scope>
    <source>
        <strain evidence="1 2">DSM 44945</strain>
    </source>
</reference>
<keyword evidence="2" id="KW-1185">Reference proteome</keyword>
<protein>
    <submittedName>
        <fullName evidence="1">Uncharacterized protein</fullName>
    </submittedName>
</protein>
<proteinExistence type="predicted"/>
<sequence length="55" mass="6642">MFQVQTYIYFPVKRNPSFPVEIPMDDKTTLKKAEPYLDFDYWKATLNCLTLDNQY</sequence>